<sequence length="55" mass="6513">MPQMMPLMWAPLFILFSLTLGLSFLKIYFSSNKFLSKTESLKDLEHSSEKISWLW</sequence>
<protein>
    <submittedName>
        <fullName evidence="1">ATP synthase F0 subunit 8</fullName>
    </submittedName>
</protein>
<dbReference type="EMBL" id="OQ852481">
    <property type="protein sequence ID" value="WXX18189.1"/>
    <property type="molecule type" value="Genomic_DNA"/>
</dbReference>
<organism evidence="1">
    <name type="scientific">Homidia sp</name>
    <dbReference type="NCBI Taxonomy" id="3054010"/>
    <lineage>
        <taxon>Eukaryota</taxon>
        <taxon>Metazoa</taxon>
        <taxon>Ecdysozoa</taxon>
        <taxon>Arthropoda</taxon>
        <taxon>Hexapoda</taxon>
        <taxon>Collembola</taxon>
        <taxon>Entomobryomorpha</taxon>
        <taxon>Entomobryoidea</taxon>
        <taxon>Entomobryidae</taxon>
        <taxon>Entomobryinae</taxon>
        <taxon>Homidia</taxon>
    </lineage>
</organism>
<reference evidence="1" key="1">
    <citation type="submission" date="2023-04" db="EMBL/GenBank/DDBJ databases">
        <title>The complete mitochondrial genome of Homidia pseudokoreana and molecular comparison among genus Homidia.</title>
        <authorList>
            <person name="Lee I."/>
            <person name="Park K.-H."/>
        </authorList>
    </citation>
    <scope>NUCLEOTIDE SEQUENCE</scope>
</reference>
<name>A0AAU6PTG2_9HEXA</name>
<geneLocation type="mitochondrion" evidence="1"/>
<evidence type="ECO:0000313" key="1">
    <source>
        <dbReference type="EMBL" id="WXX18189.1"/>
    </source>
</evidence>
<dbReference type="AlphaFoldDB" id="A0AAU6PTG2"/>
<accession>A0AAU6PTG2</accession>
<gene>
    <name evidence="1" type="primary">ATP8</name>
</gene>
<keyword evidence="1" id="KW-0496">Mitochondrion</keyword>
<proteinExistence type="predicted"/>